<dbReference type="InterPro" id="IPR002347">
    <property type="entry name" value="SDR_fam"/>
</dbReference>
<dbReference type="EMBL" id="PTIX01000004">
    <property type="protein sequence ID" value="PPK69039.1"/>
    <property type="molecule type" value="Genomic_DNA"/>
</dbReference>
<dbReference type="InterPro" id="IPR036291">
    <property type="entry name" value="NAD(P)-bd_dom_sf"/>
</dbReference>
<organism evidence="3 4">
    <name type="scientific">Actinokineospora auranticolor</name>
    <dbReference type="NCBI Taxonomy" id="155976"/>
    <lineage>
        <taxon>Bacteria</taxon>
        <taxon>Bacillati</taxon>
        <taxon>Actinomycetota</taxon>
        <taxon>Actinomycetes</taxon>
        <taxon>Pseudonocardiales</taxon>
        <taxon>Pseudonocardiaceae</taxon>
        <taxon>Actinokineospora</taxon>
    </lineage>
</organism>
<comment type="similarity">
    <text evidence="1">Belongs to the short-chain dehydrogenases/reductases (SDR) family.</text>
</comment>
<keyword evidence="4" id="KW-1185">Reference proteome</keyword>
<dbReference type="GO" id="GO:0016491">
    <property type="term" value="F:oxidoreductase activity"/>
    <property type="evidence" value="ECO:0007669"/>
    <property type="project" value="UniProtKB-KW"/>
</dbReference>
<sequence length="263" mass="27069">MSPQREFVQPSAQPPRRILVTGSSSGIGAAVARAFAEYGDRVAIHYFSGAERAELVRAALPGGGHITVGADLADPAAVPGLVEATVEGLGGVDVLVNNAAVITQAQPPTMPYDEWVKAWQDVLAVNLLGAANVSHQVIARMLAQGTGGRIINVGSRGAFRGEPGHAAYGASKAALHAMGQSLAVALAPHGIAVTSVAPGFVETDRVADRLSGTQGEHIRAQSPFNRVATPEEIAAAVLYLASPEALWASGTIIDLNGASYLRT</sequence>
<dbReference type="Gene3D" id="3.40.50.720">
    <property type="entry name" value="NAD(P)-binding Rossmann-like Domain"/>
    <property type="match status" value="1"/>
</dbReference>
<protein>
    <submittedName>
        <fullName evidence="3">NAD(P)-dependent dehydrogenase (Short-subunit alcohol dehydrogenase family)</fullName>
    </submittedName>
</protein>
<accession>A0A2S6GV15</accession>
<dbReference type="Proteomes" id="UP000239203">
    <property type="component" value="Unassembled WGS sequence"/>
</dbReference>
<dbReference type="PROSITE" id="PS00061">
    <property type="entry name" value="ADH_SHORT"/>
    <property type="match status" value="1"/>
</dbReference>
<dbReference type="AlphaFoldDB" id="A0A2S6GV15"/>
<comment type="caution">
    <text evidence="3">The sequence shown here is derived from an EMBL/GenBank/DDBJ whole genome shotgun (WGS) entry which is preliminary data.</text>
</comment>
<dbReference type="PANTHER" id="PTHR43639">
    <property type="entry name" value="OXIDOREDUCTASE, SHORT-CHAIN DEHYDROGENASE/REDUCTASE FAMILY (AFU_ORTHOLOGUE AFUA_5G02870)"/>
    <property type="match status" value="1"/>
</dbReference>
<dbReference type="FunFam" id="3.40.50.720:FF:000084">
    <property type="entry name" value="Short-chain dehydrogenase reductase"/>
    <property type="match status" value="1"/>
</dbReference>
<dbReference type="RefSeq" id="WP_104478566.1">
    <property type="nucleotide sequence ID" value="NZ_CP154825.1"/>
</dbReference>
<evidence type="ECO:0000313" key="4">
    <source>
        <dbReference type="Proteomes" id="UP000239203"/>
    </source>
</evidence>
<dbReference type="PRINTS" id="PR00080">
    <property type="entry name" value="SDRFAMILY"/>
</dbReference>
<dbReference type="PANTHER" id="PTHR43639:SF1">
    <property type="entry name" value="SHORT-CHAIN DEHYDROGENASE_REDUCTASE FAMILY PROTEIN"/>
    <property type="match status" value="1"/>
</dbReference>
<dbReference type="Pfam" id="PF13561">
    <property type="entry name" value="adh_short_C2"/>
    <property type="match status" value="1"/>
</dbReference>
<dbReference type="InterPro" id="IPR020904">
    <property type="entry name" value="Sc_DH/Rdtase_CS"/>
</dbReference>
<evidence type="ECO:0000313" key="3">
    <source>
        <dbReference type="EMBL" id="PPK69039.1"/>
    </source>
</evidence>
<proteinExistence type="inferred from homology"/>
<dbReference type="SUPFAM" id="SSF51735">
    <property type="entry name" value="NAD(P)-binding Rossmann-fold domains"/>
    <property type="match status" value="1"/>
</dbReference>
<name>A0A2S6GV15_9PSEU</name>
<dbReference type="CDD" id="cd05233">
    <property type="entry name" value="SDR_c"/>
    <property type="match status" value="1"/>
</dbReference>
<reference evidence="3 4" key="1">
    <citation type="submission" date="2018-02" db="EMBL/GenBank/DDBJ databases">
        <title>Genomic Encyclopedia of Archaeal and Bacterial Type Strains, Phase II (KMG-II): from individual species to whole genera.</title>
        <authorList>
            <person name="Goeker M."/>
        </authorList>
    </citation>
    <scope>NUCLEOTIDE SEQUENCE [LARGE SCALE GENOMIC DNA]</scope>
    <source>
        <strain evidence="3 4">YU 961-1</strain>
    </source>
</reference>
<dbReference type="OrthoDB" id="9804774at2"/>
<dbReference type="PRINTS" id="PR00081">
    <property type="entry name" value="GDHRDH"/>
</dbReference>
<evidence type="ECO:0000256" key="1">
    <source>
        <dbReference type="ARBA" id="ARBA00006484"/>
    </source>
</evidence>
<evidence type="ECO:0000256" key="2">
    <source>
        <dbReference type="ARBA" id="ARBA00023002"/>
    </source>
</evidence>
<keyword evidence="2" id="KW-0560">Oxidoreductase</keyword>
<gene>
    <name evidence="3" type="ORF">CLV40_104289</name>
</gene>